<proteinExistence type="predicted"/>
<feature type="transmembrane region" description="Helical" evidence="1">
    <location>
        <begin position="45"/>
        <end position="63"/>
    </location>
</feature>
<keyword evidence="1" id="KW-1133">Transmembrane helix</keyword>
<keyword evidence="1" id="KW-0812">Transmembrane</keyword>
<dbReference type="RefSeq" id="WP_380079129.1">
    <property type="nucleotide sequence ID" value="NZ_JBHSGO010000186.1"/>
</dbReference>
<dbReference type="Pfam" id="PF13858">
    <property type="entry name" value="DUF4199"/>
    <property type="match status" value="1"/>
</dbReference>
<evidence type="ECO:0000313" key="3">
    <source>
        <dbReference type="Proteomes" id="UP001596020"/>
    </source>
</evidence>
<feature type="transmembrane region" description="Helical" evidence="1">
    <location>
        <begin position="149"/>
        <end position="167"/>
    </location>
</feature>
<keyword evidence="3" id="KW-1185">Reference proteome</keyword>
<keyword evidence="1" id="KW-0472">Membrane</keyword>
<accession>A0ABV9K8T2</accession>
<sequence length="180" mass="20659">MQQPNLLEDRSGLYHHAAKSGLVFGLFWIIKYLCVFGIFRMPLFMGLIYMGLTIYVPFMAYSLTKKYRDSLSSERFSFSHGWLFGILLYFFASILVTIPHFIFYSYILPANLPQILDQMRSVGFDKTLLRAIETSMNEISPIKRALGDISNNTIWGIVFSLPVAILLKRNAPISNNTNQQ</sequence>
<organism evidence="2 3">
    <name type="scientific">Falsiporphyromonas endometrii</name>
    <dbReference type="NCBI Taxonomy" id="1387297"/>
    <lineage>
        <taxon>Bacteria</taxon>
        <taxon>Pseudomonadati</taxon>
        <taxon>Bacteroidota</taxon>
        <taxon>Bacteroidia</taxon>
        <taxon>Bacteroidales</taxon>
        <taxon>Porphyromonadaceae</taxon>
        <taxon>Falsiporphyromonas</taxon>
    </lineage>
</organism>
<feature type="transmembrane region" description="Helical" evidence="1">
    <location>
        <begin position="21"/>
        <end position="39"/>
    </location>
</feature>
<name>A0ABV9K8T2_9PORP</name>
<gene>
    <name evidence="2" type="ORF">ACFO3G_06515</name>
</gene>
<dbReference type="EMBL" id="JBHSGO010000186">
    <property type="protein sequence ID" value="MFC4666248.1"/>
    <property type="molecule type" value="Genomic_DNA"/>
</dbReference>
<protein>
    <submittedName>
        <fullName evidence="2">DUF4199 domain-containing protein</fullName>
    </submittedName>
</protein>
<dbReference type="Proteomes" id="UP001596020">
    <property type="component" value="Unassembled WGS sequence"/>
</dbReference>
<reference evidence="3" key="1">
    <citation type="journal article" date="2019" name="Int. J. Syst. Evol. Microbiol.">
        <title>The Global Catalogue of Microorganisms (GCM) 10K type strain sequencing project: providing services to taxonomists for standard genome sequencing and annotation.</title>
        <authorList>
            <consortium name="The Broad Institute Genomics Platform"/>
            <consortium name="The Broad Institute Genome Sequencing Center for Infectious Disease"/>
            <person name="Wu L."/>
            <person name="Ma J."/>
        </authorList>
    </citation>
    <scope>NUCLEOTIDE SEQUENCE [LARGE SCALE GENOMIC DNA]</scope>
    <source>
        <strain evidence="3">CGMCC 4.7357</strain>
    </source>
</reference>
<evidence type="ECO:0000313" key="2">
    <source>
        <dbReference type="EMBL" id="MFC4666248.1"/>
    </source>
</evidence>
<feature type="transmembrane region" description="Helical" evidence="1">
    <location>
        <begin position="83"/>
        <end position="107"/>
    </location>
</feature>
<evidence type="ECO:0000256" key="1">
    <source>
        <dbReference type="SAM" id="Phobius"/>
    </source>
</evidence>
<dbReference type="InterPro" id="IPR025250">
    <property type="entry name" value="DUF4199"/>
</dbReference>
<comment type="caution">
    <text evidence="2">The sequence shown here is derived from an EMBL/GenBank/DDBJ whole genome shotgun (WGS) entry which is preliminary data.</text>
</comment>